<keyword evidence="17 21" id="KW-0443">Lipid metabolism</keyword>
<evidence type="ECO:0000256" key="14">
    <source>
        <dbReference type="ARBA" id="ARBA00022840"/>
    </source>
</evidence>
<dbReference type="EMBL" id="JARFYN010000008">
    <property type="protein sequence ID" value="MDL2405596.1"/>
    <property type="molecule type" value="Genomic_DNA"/>
</dbReference>
<keyword evidence="9 21" id="KW-0808">Transferase</keyword>
<reference evidence="22" key="1">
    <citation type="submission" date="2023-06" db="EMBL/GenBank/DDBJ databases">
        <title>Phylogenetic Diversity of Rhizobium strains.</title>
        <authorList>
            <person name="Moura F.T."/>
            <person name="Helene L.C.F."/>
            <person name="Hungria M."/>
        </authorList>
    </citation>
    <scope>NUCLEOTIDE SEQUENCE</scope>
    <source>
        <strain evidence="22">CCGE524</strain>
    </source>
</reference>
<keyword evidence="13 21" id="KW-0418">Kinase</keyword>
<organism evidence="22 23">
    <name type="scientific">Rhizobium calliandrae</name>
    <dbReference type="NCBI Taxonomy" id="1312182"/>
    <lineage>
        <taxon>Bacteria</taxon>
        <taxon>Pseudomonadati</taxon>
        <taxon>Pseudomonadota</taxon>
        <taxon>Alphaproteobacteria</taxon>
        <taxon>Hyphomicrobiales</taxon>
        <taxon>Rhizobiaceae</taxon>
        <taxon>Rhizobium/Agrobacterium group</taxon>
        <taxon>Rhizobium</taxon>
    </lineage>
</organism>
<gene>
    <name evidence="22" type="ORF">PY650_07950</name>
</gene>
<comment type="similarity">
    <text evidence="3 21">Belongs to the bacterial diacylglycerol kinase family.</text>
</comment>
<keyword evidence="20 21" id="KW-1208">Phospholipid metabolism</keyword>
<comment type="cofactor">
    <cofactor evidence="1">
        <name>Mg(2+)</name>
        <dbReference type="ChEBI" id="CHEBI:18420"/>
    </cofactor>
</comment>
<keyword evidence="23" id="KW-1185">Reference proteome</keyword>
<evidence type="ECO:0000256" key="15">
    <source>
        <dbReference type="ARBA" id="ARBA00022842"/>
    </source>
</evidence>
<evidence type="ECO:0000256" key="7">
    <source>
        <dbReference type="ARBA" id="ARBA00022516"/>
    </source>
</evidence>
<sequence length="131" mass="14086">MAEFSKSALTKETGVRHFLAAAGYSWGGFQRLLQESAFRQELLFAAAGLILLVVVGATLAEIMIAIVLFLGVFAVEAMNTAVEEVIDRISPEISNVGKHAKDLGSFAVLCMLVASGLYLLFTIASHLFFMA</sequence>
<evidence type="ECO:0000256" key="16">
    <source>
        <dbReference type="ARBA" id="ARBA00022989"/>
    </source>
</evidence>
<dbReference type="InterPro" id="IPR036945">
    <property type="entry name" value="DAGK_sf"/>
</dbReference>
<keyword evidence="14 21" id="KW-0067">ATP-binding</keyword>
<evidence type="ECO:0000256" key="18">
    <source>
        <dbReference type="ARBA" id="ARBA00023136"/>
    </source>
</evidence>
<keyword evidence="19" id="KW-0594">Phospholipid biosynthesis</keyword>
<comment type="catalytic activity">
    <reaction evidence="21">
        <text>a 1,2-diacyl-sn-glycerol + ATP = a 1,2-diacyl-sn-glycero-3-phosphate + ADP + H(+)</text>
        <dbReference type="Rhea" id="RHEA:10272"/>
        <dbReference type="ChEBI" id="CHEBI:15378"/>
        <dbReference type="ChEBI" id="CHEBI:17815"/>
        <dbReference type="ChEBI" id="CHEBI:30616"/>
        <dbReference type="ChEBI" id="CHEBI:58608"/>
        <dbReference type="ChEBI" id="CHEBI:456216"/>
        <dbReference type="EC" id="2.7.1.107"/>
    </reaction>
</comment>
<evidence type="ECO:0000256" key="13">
    <source>
        <dbReference type="ARBA" id="ARBA00022777"/>
    </source>
</evidence>
<evidence type="ECO:0000256" key="21">
    <source>
        <dbReference type="RuleBase" id="RU363065"/>
    </source>
</evidence>
<dbReference type="Proteomes" id="UP001172630">
    <property type="component" value="Unassembled WGS sequence"/>
</dbReference>
<keyword evidence="15" id="KW-0460">Magnesium</keyword>
<evidence type="ECO:0000256" key="19">
    <source>
        <dbReference type="ARBA" id="ARBA00023209"/>
    </source>
</evidence>
<dbReference type="GO" id="GO:0004143">
    <property type="term" value="F:ATP-dependent diacylglycerol kinase activity"/>
    <property type="evidence" value="ECO:0007669"/>
    <property type="project" value="UniProtKB-EC"/>
</dbReference>
<accession>A0ABT7KAS7</accession>
<dbReference type="PANTHER" id="PTHR34299">
    <property type="entry name" value="DIACYLGLYCEROL KINASE"/>
    <property type="match status" value="1"/>
</dbReference>
<evidence type="ECO:0000256" key="11">
    <source>
        <dbReference type="ARBA" id="ARBA00022723"/>
    </source>
</evidence>
<evidence type="ECO:0000256" key="20">
    <source>
        <dbReference type="ARBA" id="ARBA00023264"/>
    </source>
</evidence>
<evidence type="ECO:0000256" key="4">
    <source>
        <dbReference type="ARBA" id="ARBA00012133"/>
    </source>
</evidence>
<comment type="function">
    <text evidence="21">Catalyzes the ATP-dependent phosphorylation of sn-l,2-diacylglycerol (DAG) to phosphatidic acid. Involved in the recycling of diacylglycerol produced as a by-product during membrane-derived oligosaccharide (MDO) biosynthesis.</text>
</comment>
<evidence type="ECO:0000256" key="8">
    <source>
        <dbReference type="ARBA" id="ARBA00022519"/>
    </source>
</evidence>
<keyword evidence="12 21" id="KW-0547">Nucleotide-binding</keyword>
<evidence type="ECO:0000256" key="9">
    <source>
        <dbReference type="ARBA" id="ARBA00022679"/>
    </source>
</evidence>
<dbReference type="EC" id="2.7.1.107" evidence="4 21"/>
<dbReference type="InterPro" id="IPR033718">
    <property type="entry name" value="DAGK_prok"/>
</dbReference>
<dbReference type="InterPro" id="IPR000829">
    <property type="entry name" value="DAGK"/>
</dbReference>
<evidence type="ECO:0000256" key="6">
    <source>
        <dbReference type="ARBA" id="ARBA00022475"/>
    </source>
</evidence>
<evidence type="ECO:0000256" key="1">
    <source>
        <dbReference type="ARBA" id="ARBA00001946"/>
    </source>
</evidence>
<evidence type="ECO:0000256" key="17">
    <source>
        <dbReference type="ARBA" id="ARBA00023098"/>
    </source>
</evidence>
<keyword evidence="18 21" id="KW-0472">Membrane</keyword>
<evidence type="ECO:0000313" key="23">
    <source>
        <dbReference type="Proteomes" id="UP001172630"/>
    </source>
</evidence>
<dbReference type="Gene3D" id="1.10.287.3610">
    <property type="match status" value="1"/>
</dbReference>
<protein>
    <recommendedName>
        <fullName evidence="5 21">Diacylglycerol kinase</fullName>
        <ecNumber evidence="4 21">2.7.1.107</ecNumber>
    </recommendedName>
</protein>
<evidence type="ECO:0000256" key="3">
    <source>
        <dbReference type="ARBA" id="ARBA00005967"/>
    </source>
</evidence>
<feature type="transmembrane region" description="Helical" evidence="21">
    <location>
        <begin position="42"/>
        <end position="75"/>
    </location>
</feature>
<dbReference type="RefSeq" id="WP_285878542.1">
    <property type="nucleotide sequence ID" value="NZ_JARFYN010000008.1"/>
</dbReference>
<keyword evidence="16 21" id="KW-1133">Transmembrane helix</keyword>
<keyword evidence="11" id="KW-0479">Metal-binding</keyword>
<dbReference type="CDD" id="cd14264">
    <property type="entry name" value="DAGK_IM"/>
    <property type="match status" value="1"/>
</dbReference>
<evidence type="ECO:0000256" key="5">
    <source>
        <dbReference type="ARBA" id="ARBA00017575"/>
    </source>
</evidence>
<feature type="transmembrane region" description="Helical" evidence="21">
    <location>
        <begin position="106"/>
        <end position="129"/>
    </location>
</feature>
<comment type="subcellular location">
    <subcellularLocation>
        <location evidence="2 21">Cell inner membrane</location>
        <topology evidence="2 21">Multi-pass membrane protein</topology>
    </subcellularLocation>
</comment>
<proteinExistence type="inferred from homology"/>
<keyword evidence="6" id="KW-1003">Cell membrane</keyword>
<comment type="caution">
    <text evidence="21">Lacks conserved residue(s) required for the propagation of feature annotation.</text>
</comment>
<keyword evidence="10 21" id="KW-0812">Transmembrane</keyword>
<keyword evidence="8 21" id="KW-0997">Cell inner membrane</keyword>
<dbReference type="PANTHER" id="PTHR34299:SF1">
    <property type="entry name" value="DIACYLGLYCEROL KINASE"/>
    <property type="match status" value="1"/>
</dbReference>
<evidence type="ECO:0000256" key="12">
    <source>
        <dbReference type="ARBA" id="ARBA00022741"/>
    </source>
</evidence>
<keyword evidence="7" id="KW-0444">Lipid biosynthesis</keyword>
<evidence type="ECO:0000313" key="22">
    <source>
        <dbReference type="EMBL" id="MDL2405596.1"/>
    </source>
</evidence>
<comment type="caution">
    <text evidence="22">The sequence shown here is derived from an EMBL/GenBank/DDBJ whole genome shotgun (WGS) entry which is preliminary data.</text>
</comment>
<name>A0ABT7KAS7_9HYPH</name>
<evidence type="ECO:0000256" key="2">
    <source>
        <dbReference type="ARBA" id="ARBA00004429"/>
    </source>
</evidence>
<dbReference type="Pfam" id="PF01219">
    <property type="entry name" value="DAGK_prokar"/>
    <property type="match status" value="1"/>
</dbReference>
<evidence type="ECO:0000256" key="10">
    <source>
        <dbReference type="ARBA" id="ARBA00022692"/>
    </source>
</evidence>